<name>A0ABT6JR68_9GAMM</name>
<accession>A0ABT6JR68</accession>
<evidence type="ECO:0000313" key="2">
    <source>
        <dbReference type="Proteomes" id="UP001156873"/>
    </source>
</evidence>
<gene>
    <name evidence="1" type="ORF">QFW81_00825</name>
</gene>
<evidence type="ECO:0000313" key="1">
    <source>
        <dbReference type="EMBL" id="MDH5832476.1"/>
    </source>
</evidence>
<dbReference type="RefSeq" id="WP_280576661.1">
    <property type="nucleotide sequence ID" value="NZ_JARXRO010000007.1"/>
</dbReference>
<proteinExistence type="predicted"/>
<protein>
    <submittedName>
        <fullName evidence="1">Uncharacterized protein</fullName>
    </submittedName>
</protein>
<dbReference type="Proteomes" id="UP001156873">
    <property type="component" value="Unassembled WGS sequence"/>
</dbReference>
<comment type="caution">
    <text evidence="1">The sequence shown here is derived from an EMBL/GenBank/DDBJ whole genome shotgun (WGS) entry which is preliminary data.</text>
</comment>
<sequence length="60" mass="6781">MIDHATQQQAIVRLFDLVRNGDVDNLEFSQLDSLIYGALEQTYQVTDAGNDQHMVRTTAL</sequence>
<keyword evidence="2" id="KW-1185">Reference proteome</keyword>
<reference evidence="1 2" key="1">
    <citation type="submission" date="2023-04" db="EMBL/GenBank/DDBJ databases">
        <title>Luteimonas sp. M1R5S59.</title>
        <authorList>
            <person name="Sun J.-Q."/>
        </authorList>
    </citation>
    <scope>NUCLEOTIDE SEQUENCE [LARGE SCALE GENOMIC DNA]</scope>
    <source>
        <strain evidence="1 2">M1R5S59</strain>
    </source>
</reference>
<dbReference type="EMBL" id="JARXRO010000007">
    <property type="protein sequence ID" value="MDH5832476.1"/>
    <property type="molecule type" value="Genomic_DNA"/>
</dbReference>
<organism evidence="1 2">
    <name type="scientific">Luteimonas kalidii</name>
    <dbReference type="NCBI Taxonomy" id="3042025"/>
    <lineage>
        <taxon>Bacteria</taxon>
        <taxon>Pseudomonadati</taxon>
        <taxon>Pseudomonadota</taxon>
        <taxon>Gammaproteobacteria</taxon>
        <taxon>Lysobacterales</taxon>
        <taxon>Lysobacteraceae</taxon>
        <taxon>Luteimonas</taxon>
    </lineage>
</organism>